<proteinExistence type="predicted"/>
<dbReference type="OrthoDB" id="10313264at2759"/>
<dbReference type="KEGG" id="epa:110252788"/>
<evidence type="ECO:0000256" key="1">
    <source>
        <dbReference type="SAM" id="Coils"/>
    </source>
</evidence>
<sequence length="618" mass="69158">MARPSKRLAMLLCLIVLHQDFIQARSSYNEHLLMSARMIHEDMDDDVKEFGNAIQEVEAKHNITLRTGIGRPLIRGKRFFGLFIFIVSLIVTVVATVVETVYDIAGCCGLSFHYLCGFESEFNRRKNEVERRAGEVDKRLEQAIKRKDSLIGLGKTIENFWAGIARLVKLEEDLLTSTDATIKEIVLLKQKQTTDRIREGSGTLDEADFDVAFAKIGEVEQAIKLATSWGLLAIDGVSGISGKAFKAYKVNKAYKAMKSTQLEKLLKAAPKAQKLLGYTDDGAKLFLKATAIAKFAGKAKTAMKALKVFKVAGTVLSLVGIAFDIFTIVNTFVQCADKVKKAKESNARLKEAEDEVKKMEDSVARFENSLRIELEAHIQKEIKEKDMLNALGHIKETIQCNPPPNNQQPPRTWTAKCIRIIPEYINLFKTSKNWKDLGNKMKELIDDCLSKQEYVYECLIARNKMNDRIRRGCQNGAKTFDQLYADAQTSEIDTIDQCRVKGEPYTTKQMFMEALKERSKAQDLEFYTENCKMNNKIIQQGVCDGGSPAGLTPDQKEKVLQDKCEGGKAPKLNAEVVSDICIYKLASVSVDQIKTFLLAKAPDITVEDINGVTCPSLS</sequence>
<dbReference type="Proteomes" id="UP000887567">
    <property type="component" value="Unplaced"/>
</dbReference>
<evidence type="ECO:0000256" key="2">
    <source>
        <dbReference type="SAM" id="Phobius"/>
    </source>
</evidence>
<feature type="signal peptide" evidence="3">
    <location>
        <begin position="1"/>
        <end position="24"/>
    </location>
</feature>
<reference evidence="4" key="1">
    <citation type="submission" date="2022-11" db="UniProtKB">
        <authorList>
            <consortium name="EnsemblMetazoa"/>
        </authorList>
    </citation>
    <scope>IDENTIFICATION</scope>
</reference>
<feature type="transmembrane region" description="Helical" evidence="2">
    <location>
        <begin position="79"/>
        <end position="102"/>
    </location>
</feature>
<evidence type="ECO:0000256" key="3">
    <source>
        <dbReference type="SAM" id="SignalP"/>
    </source>
</evidence>
<keyword evidence="1" id="KW-0175">Coiled coil</keyword>
<dbReference type="OMA" id="CIYKLAS"/>
<dbReference type="GeneID" id="110252788"/>
<keyword evidence="3" id="KW-0732">Signal</keyword>
<dbReference type="EnsemblMetazoa" id="XM_021059624.2">
    <property type="protein sequence ID" value="XP_020915283.1"/>
    <property type="gene ID" value="LOC110252788"/>
</dbReference>
<feature type="chain" id="PRO_5037495110" evidence="3">
    <location>
        <begin position="25"/>
        <end position="618"/>
    </location>
</feature>
<feature type="coiled-coil region" evidence="1">
    <location>
        <begin position="335"/>
        <end position="369"/>
    </location>
</feature>
<accession>A0A913Y7A9</accession>
<evidence type="ECO:0000313" key="4">
    <source>
        <dbReference type="EnsemblMetazoa" id="XP_020915283.1"/>
    </source>
</evidence>
<dbReference type="AlphaFoldDB" id="A0A913Y7A9"/>
<protein>
    <submittedName>
        <fullName evidence="4">Uncharacterized protein</fullName>
    </submittedName>
</protein>
<keyword evidence="2" id="KW-0812">Transmembrane</keyword>
<keyword evidence="5" id="KW-1185">Reference proteome</keyword>
<evidence type="ECO:0000313" key="5">
    <source>
        <dbReference type="Proteomes" id="UP000887567"/>
    </source>
</evidence>
<feature type="transmembrane region" description="Helical" evidence="2">
    <location>
        <begin position="308"/>
        <end position="333"/>
    </location>
</feature>
<keyword evidence="2" id="KW-1133">Transmembrane helix</keyword>
<name>A0A913Y7A9_EXADI</name>
<organism evidence="4 5">
    <name type="scientific">Exaiptasia diaphana</name>
    <name type="common">Tropical sea anemone</name>
    <name type="synonym">Aiptasia pulchella</name>
    <dbReference type="NCBI Taxonomy" id="2652724"/>
    <lineage>
        <taxon>Eukaryota</taxon>
        <taxon>Metazoa</taxon>
        <taxon>Cnidaria</taxon>
        <taxon>Anthozoa</taxon>
        <taxon>Hexacorallia</taxon>
        <taxon>Actiniaria</taxon>
        <taxon>Aiptasiidae</taxon>
        <taxon>Exaiptasia</taxon>
    </lineage>
</organism>
<dbReference type="RefSeq" id="XP_020915283.1">
    <property type="nucleotide sequence ID" value="XM_021059624.2"/>
</dbReference>
<keyword evidence="2" id="KW-0472">Membrane</keyword>